<dbReference type="Pfam" id="PF05128">
    <property type="entry name" value="DUF697"/>
    <property type="match status" value="1"/>
</dbReference>
<feature type="transmembrane region" description="Helical" evidence="9">
    <location>
        <begin position="223"/>
        <end position="242"/>
    </location>
</feature>
<evidence type="ECO:0000256" key="3">
    <source>
        <dbReference type="ARBA" id="ARBA00022475"/>
    </source>
</evidence>
<evidence type="ECO:0000256" key="4">
    <source>
        <dbReference type="ARBA" id="ARBA00022519"/>
    </source>
</evidence>
<evidence type="ECO:0000256" key="8">
    <source>
        <dbReference type="SAM" id="MobiDB-lite"/>
    </source>
</evidence>
<gene>
    <name evidence="10" type="ORF">EDC64_112117</name>
</gene>
<keyword evidence="7 9" id="KW-0472">Membrane</keyword>
<evidence type="ECO:0000256" key="7">
    <source>
        <dbReference type="ARBA" id="ARBA00023136"/>
    </source>
</evidence>
<evidence type="ECO:0000313" key="10">
    <source>
        <dbReference type="EMBL" id="TCT02681.1"/>
    </source>
</evidence>
<comment type="similarity">
    <text evidence="2">Belongs to the UPF0283 family.</text>
</comment>
<dbReference type="Proteomes" id="UP000294664">
    <property type="component" value="Unassembled WGS sequence"/>
</dbReference>
<evidence type="ECO:0000313" key="11">
    <source>
        <dbReference type="Proteomes" id="UP000294664"/>
    </source>
</evidence>
<sequence>MAKAATSAPTAARARDRAGAQDGSRPQVFRLDEAGITVSEEPVAARDDLMPVAEITRATAPSGRGIGLGTVFWSALGGLVSLGIGLALSRLIEDLAARAEWLGFVGLTLAGLFAAAALAIAAREVYALARLSSLDAIRARAVSAIAEDDRPKAEHVARDLLALAGRIPSLARPRAELAGHLSAIIDGADLVRLTERTLMTPLDARARQMVSDAAKRVSVVTAVSPRAAVDLIFVFYTALALMRRLSQLYGGRPGTLGTVRLVRHVLAHLAITGGMAAGDSLVQQVLGHGIAARLSARLGEGVVNGLLTARLGLAAIAVTRPLPFAALPAPRLSDVAAGLLRAAAEDEDALQPGSRRSGKLAKE</sequence>
<keyword evidence="4" id="KW-0997">Cell inner membrane</keyword>
<dbReference type="PANTHER" id="PTHR39342:SF1">
    <property type="entry name" value="UPF0283 MEMBRANE PROTEIN YCJF"/>
    <property type="match status" value="1"/>
</dbReference>
<feature type="transmembrane region" description="Helical" evidence="9">
    <location>
        <begin position="71"/>
        <end position="89"/>
    </location>
</feature>
<dbReference type="InterPro" id="IPR021147">
    <property type="entry name" value="DUF697"/>
</dbReference>
<keyword evidence="3" id="KW-1003">Cell membrane</keyword>
<keyword evidence="5 9" id="KW-0812">Transmembrane</keyword>
<feature type="compositionally biased region" description="Low complexity" evidence="8">
    <location>
        <begin position="1"/>
        <end position="12"/>
    </location>
</feature>
<dbReference type="PANTHER" id="PTHR39342">
    <property type="entry name" value="UPF0283 MEMBRANE PROTEIN YCJF"/>
    <property type="match status" value="1"/>
</dbReference>
<proteinExistence type="inferred from homology"/>
<feature type="region of interest" description="Disordered" evidence="8">
    <location>
        <begin position="1"/>
        <end position="23"/>
    </location>
</feature>
<dbReference type="RefSeq" id="WP_132033811.1">
    <property type="nucleotide sequence ID" value="NZ_SMAI01000012.1"/>
</dbReference>
<organism evidence="10 11">
    <name type="scientific">Aquabacter spiritensis</name>
    <dbReference type="NCBI Taxonomy" id="933073"/>
    <lineage>
        <taxon>Bacteria</taxon>
        <taxon>Pseudomonadati</taxon>
        <taxon>Pseudomonadota</taxon>
        <taxon>Alphaproteobacteria</taxon>
        <taxon>Hyphomicrobiales</taxon>
        <taxon>Xanthobacteraceae</taxon>
        <taxon>Aquabacter</taxon>
    </lineage>
</organism>
<accession>A0A4R3LQY5</accession>
<comment type="subcellular location">
    <subcellularLocation>
        <location evidence="1">Cell inner membrane</location>
        <topology evidence="1">Multi-pass membrane protein</topology>
    </subcellularLocation>
</comment>
<evidence type="ECO:0000256" key="9">
    <source>
        <dbReference type="SAM" id="Phobius"/>
    </source>
</evidence>
<evidence type="ECO:0000256" key="2">
    <source>
        <dbReference type="ARBA" id="ARBA00008255"/>
    </source>
</evidence>
<reference evidence="10 11" key="1">
    <citation type="submission" date="2019-03" db="EMBL/GenBank/DDBJ databases">
        <title>Genomic Encyclopedia of Type Strains, Phase IV (KMG-IV): sequencing the most valuable type-strain genomes for metagenomic binning, comparative biology and taxonomic classification.</title>
        <authorList>
            <person name="Goeker M."/>
        </authorList>
    </citation>
    <scope>NUCLEOTIDE SEQUENCE [LARGE SCALE GENOMIC DNA]</scope>
    <source>
        <strain evidence="10 11">DSM 9035</strain>
    </source>
</reference>
<dbReference type="AlphaFoldDB" id="A0A4R3LQY5"/>
<dbReference type="GO" id="GO:0005886">
    <property type="term" value="C:plasma membrane"/>
    <property type="evidence" value="ECO:0007669"/>
    <property type="project" value="UniProtKB-SubCell"/>
</dbReference>
<keyword evidence="6 9" id="KW-1133">Transmembrane helix</keyword>
<dbReference type="OrthoDB" id="9816060at2"/>
<dbReference type="NCBIfam" id="TIGR01620">
    <property type="entry name" value="hyp_HI0043"/>
    <property type="match status" value="1"/>
</dbReference>
<evidence type="ECO:0000256" key="5">
    <source>
        <dbReference type="ARBA" id="ARBA00022692"/>
    </source>
</evidence>
<protein>
    <submittedName>
        <fullName evidence="10">Putative membrane protein</fullName>
    </submittedName>
</protein>
<dbReference type="EMBL" id="SMAI01000012">
    <property type="protein sequence ID" value="TCT02681.1"/>
    <property type="molecule type" value="Genomic_DNA"/>
</dbReference>
<evidence type="ECO:0000256" key="1">
    <source>
        <dbReference type="ARBA" id="ARBA00004429"/>
    </source>
</evidence>
<feature type="transmembrane region" description="Helical" evidence="9">
    <location>
        <begin position="101"/>
        <end position="122"/>
    </location>
</feature>
<dbReference type="InterPro" id="IPR006507">
    <property type="entry name" value="UPF0283"/>
</dbReference>
<comment type="caution">
    <text evidence="10">The sequence shown here is derived from an EMBL/GenBank/DDBJ whole genome shotgun (WGS) entry which is preliminary data.</text>
</comment>
<evidence type="ECO:0000256" key="6">
    <source>
        <dbReference type="ARBA" id="ARBA00022989"/>
    </source>
</evidence>
<name>A0A4R3LQY5_9HYPH</name>
<keyword evidence="11" id="KW-1185">Reference proteome</keyword>